<reference evidence="3 4" key="1">
    <citation type="journal article" date="2019" name="Proc. Natl. Acad. Sci. U.S.A.">
        <title>Regulatory changes in pterin and carotenoid genes underlie balanced color polymorphisms in the wall lizard.</title>
        <authorList>
            <person name="Andrade P."/>
            <person name="Pinho C."/>
            <person name="Perez I de Lanuza G."/>
            <person name="Afonso S."/>
            <person name="Brejcha J."/>
            <person name="Rubin C.J."/>
            <person name="Wallerman O."/>
            <person name="Pereira P."/>
            <person name="Sabatino S.J."/>
            <person name="Bellati A."/>
            <person name="Pellitteri-Rosa D."/>
            <person name="Bosakova Z."/>
            <person name="Bunikis I."/>
            <person name="Carretero M.A."/>
            <person name="Feiner N."/>
            <person name="Marsik P."/>
            <person name="Pauperio F."/>
            <person name="Salvi D."/>
            <person name="Soler L."/>
            <person name="While G.M."/>
            <person name="Uller T."/>
            <person name="Font E."/>
            <person name="Andersson L."/>
            <person name="Carneiro M."/>
        </authorList>
    </citation>
    <scope>NUCLEOTIDE SEQUENCE</scope>
</reference>
<reference evidence="3" key="2">
    <citation type="submission" date="2025-08" db="UniProtKB">
        <authorList>
            <consortium name="Ensembl"/>
        </authorList>
    </citation>
    <scope>IDENTIFICATION</scope>
</reference>
<keyword evidence="4" id="KW-1185">Reference proteome</keyword>
<reference evidence="3" key="3">
    <citation type="submission" date="2025-09" db="UniProtKB">
        <authorList>
            <consortium name="Ensembl"/>
        </authorList>
    </citation>
    <scope>IDENTIFICATION</scope>
</reference>
<name>A0A670J4E9_PODMU</name>
<protein>
    <recommendedName>
        <fullName evidence="2">H15 domain-containing protein</fullName>
    </recommendedName>
</protein>
<feature type="compositionally biased region" description="Low complexity" evidence="1">
    <location>
        <begin position="40"/>
        <end position="54"/>
    </location>
</feature>
<feature type="compositionally biased region" description="Polar residues" evidence="1">
    <location>
        <begin position="14"/>
        <end position="23"/>
    </location>
</feature>
<dbReference type="AlphaFoldDB" id="A0A670J4E9"/>
<dbReference type="GO" id="GO:0003677">
    <property type="term" value="F:DNA binding"/>
    <property type="evidence" value="ECO:0007669"/>
    <property type="project" value="InterPro"/>
</dbReference>
<dbReference type="InterPro" id="IPR036390">
    <property type="entry name" value="WH_DNA-bd_sf"/>
</dbReference>
<dbReference type="SUPFAM" id="SSF46785">
    <property type="entry name" value="Winged helix' DNA-binding domain"/>
    <property type="match status" value="1"/>
</dbReference>
<dbReference type="CDD" id="cd00073">
    <property type="entry name" value="H15"/>
    <property type="match status" value="1"/>
</dbReference>
<proteinExistence type="predicted"/>
<dbReference type="InterPro" id="IPR005818">
    <property type="entry name" value="Histone_H1/H5_H15"/>
</dbReference>
<dbReference type="GeneTree" id="ENSGT00730000113862"/>
<dbReference type="GO" id="GO:0000786">
    <property type="term" value="C:nucleosome"/>
    <property type="evidence" value="ECO:0007669"/>
    <property type="project" value="InterPro"/>
</dbReference>
<dbReference type="Gene3D" id="1.10.10.10">
    <property type="entry name" value="Winged helix-like DNA-binding domain superfamily/Winged helix DNA-binding domain"/>
    <property type="match status" value="1"/>
</dbReference>
<dbReference type="InterPro" id="IPR036388">
    <property type="entry name" value="WH-like_DNA-bd_sf"/>
</dbReference>
<accession>A0A670J4E9</accession>
<evidence type="ECO:0000313" key="3">
    <source>
        <dbReference type="Ensembl" id="ENSPMRP00000019393.1"/>
    </source>
</evidence>
<dbReference type="Proteomes" id="UP000472272">
    <property type="component" value="Chromosome 13"/>
</dbReference>
<feature type="domain" description="H15" evidence="2">
    <location>
        <begin position="60"/>
        <end position="136"/>
    </location>
</feature>
<organism evidence="3 4">
    <name type="scientific">Podarcis muralis</name>
    <name type="common">Wall lizard</name>
    <name type="synonym">Lacerta muralis</name>
    <dbReference type="NCBI Taxonomy" id="64176"/>
    <lineage>
        <taxon>Eukaryota</taxon>
        <taxon>Metazoa</taxon>
        <taxon>Chordata</taxon>
        <taxon>Craniata</taxon>
        <taxon>Vertebrata</taxon>
        <taxon>Euteleostomi</taxon>
        <taxon>Lepidosauria</taxon>
        <taxon>Squamata</taxon>
        <taxon>Bifurcata</taxon>
        <taxon>Unidentata</taxon>
        <taxon>Episquamata</taxon>
        <taxon>Laterata</taxon>
        <taxon>Lacertibaenia</taxon>
        <taxon>Lacertidae</taxon>
        <taxon>Podarcis</taxon>
    </lineage>
</organism>
<sequence length="186" mass="20349">MESKEFADVPSADASETGSTNGDSAPEDTEESDVSPNMQSSGSSEDPSSLDPSLQRASVPKPPTTHLSLLIFTAVATCRRKTGLSLQSLQKTVTDMGYDMEEKKHYFMRSINNMVSKGQLWQVKGKGATGFFKVNPNIVKKYQPKMRGRKAKEAAKKKGSQATSRSDTLPIWLGFPSHSGRLPTEY</sequence>
<dbReference type="Ensembl" id="ENSPMRT00000020590.1">
    <property type="protein sequence ID" value="ENSPMRP00000019393.1"/>
    <property type="gene ID" value="ENSPMRG00000012660.1"/>
</dbReference>
<dbReference type="OMA" id="MESNKFP"/>
<evidence type="ECO:0000313" key="4">
    <source>
        <dbReference type="Proteomes" id="UP000472272"/>
    </source>
</evidence>
<feature type="region of interest" description="Disordered" evidence="1">
    <location>
        <begin position="144"/>
        <end position="169"/>
    </location>
</feature>
<dbReference type="GO" id="GO:0006334">
    <property type="term" value="P:nucleosome assembly"/>
    <property type="evidence" value="ECO:0007669"/>
    <property type="project" value="InterPro"/>
</dbReference>
<feature type="region of interest" description="Disordered" evidence="1">
    <location>
        <begin position="1"/>
        <end position="62"/>
    </location>
</feature>
<dbReference type="PROSITE" id="PS51504">
    <property type="entry name" value="H15"/>
    <property type="match status" value="1"/>
</dbReference>
<evidence type="ECO:0000256" key="1">
    <source>
        <dbReference type="SAM" id="MobiDB-lite"/>
    </source>
</evidence>
<dbReference type="Pfam" id="PF00538">
    <property type="entry name" value="Linker_histone"/>
    <property type="match status" value="1"/>
</dbReference>
<dbReference type="SMART" id="SM00526">
    <property type="entry name" value="H15"/>
    <property type="match status" value="1"/>
</dbReference>
<evidence type="ECO:0000259" key="2">
    <source>
        <dbReference type="PROSITE" id="PS51504"/>
    </source>
</evidence>